<reference evidence="2" key="1">
    <citation type="journal article" date="2021" name="PeerJ">
        <title>Extensive microbial diversity within the chicken gut microbiome revealed by metagenomics and culture.</title>
        <authorList>
            <person name="Gilroy R."/>
            <person name="Ravi A."/>
            <person name="Getino M."/>
            <person name="Pursley I."/>
            <person name="Horton D.L."/>
            <person name="Alikhan N.F."/>
            <person name="Baker D."/>
            <person name="Gharbi K."/>
            <person name="Hall N."/>
            <person name="Watson M."/>
            <person name="Adriaenssens E.M."/>
            <person name="Foster-Nyarko E."/>
            <person name="Jarju S."/>
            <person name="Secka A."/>
            <person name="Antonio M."/>
            <person name="Oren A."/>
            <person name="Chaudhuri R.R."/>
            <person name="La Ragione R."/>
            <person name="Hildebrand F."/>
            <person name="Pallen M.J."/>
        </authorList>
    </citation>
    <scope>NUCLEOTIDE SEQUENCE</scope>
    <source>
        <strain evidence="2">CHK187-5294</strain>
    </source>
</reference>
<feature type="compositionally biased region" description="Low complexity" evidence="1">
    <location>
        <begin position="228"/>
        <end position="239"/>
    </location>
</feature>
<evidence type="ECO:0008006" key="4">
    <source>
        <dbReference type="Google" id="ProtNLM"/>
    </source>
</evidence>
<dbReference type="EMBL" id="DXCL01000014">
    <property type="protein sequence ID" value="HIZ03116.1"/>
    <property type="molecule type" value="Genomic_DNA"/>
</dbReference>
<evidence type="ECO:0000313" key="3">
    <source>
        <dbReference type="Proteomes" id="UP000824132"/>
    </source>
</evidence>
<proteinExistence type="predicted"/>
<protein>
    <recommendedName>
        <fullName evidence="4">PpiC domain-containing protein</fullName>
    </recommendedName>
</protein>
<evidence type="ECO:0000313" key="2">
    <source>
        <dbReference type="EMBL" id="HIZ03116.1"/>
    </source>
</evidence>
<dbReference type="AlphaFoldDB" id="A0A9D2CYE3"/>
<gene>
    <name evidence="2" type="ORF">H9727_02395</name>
</gene>
<feature type="region of interest" description="Disordered" evidence="1">
    <location>
        <begin position="228"/>
        <end position="263"/>
    </location>
</feature>
<comment type="caution">
    <text evidence="2">The sequence shown here is derived from an EMBL/GenBank/DDBJ whole genome shotgun (WGS) entry which is preliminary data.</text>
</comment>
<dbReference type="PROSITE" id="PS51257">
    <property type="entry name" value="PROKAR_LIPOPROTEIN"/>
    <property type="match status" value="1"/>
</dbReference>
<name>A0A9D2CYE3_9FIRM</name>
<sequence>MKKKLITIISCLLAAVFGLGMFSGCELLETDNRRDMEQVVAEVNIGADVSSLNDMFATIFGSEYSLDADVSGALDDIVTTESISKRDLVAYFINYAYNYVSSQNMTYAQAFEQSVSDLVSRKIMVQYAMLYYLSEGEVVVDRDSLSTEVLNNLEDYGYEVVAGTDGIRVKSGLSVSGYLSVKNAEGLSGDAQTLAMLGYFMTDAEKNYAEYQVRLTINNAIDSYEESIISSESSDSSSSDSDRAAPTGANETDSNYYPQKDDKSLNYEVYTGSNYDADLGDYERLDGSTPITRRKAYNSFINSLNRNYLKDDSENPSDIYSLNYYTVELKAQYEQMMINKFADTLSLNMSNNEEQSNLESLYNLMLQTQTSSANSGTSSSFTTTMDSVSDSSFVLYSPSAGYGFVYNVLLPFNTMQSAYLSAIQSKSTTAEYYAERSKMAENILGEDQRSTWFNGAEDYSFDADEEGVDYYGKDGSALSSYLFFKDSYTKSGDGIDRYAGKYPYHGEVTPESDGTYTLVPEKISVKDFLNEFDGYLSYLDEDLSLTGSYDENFYTYGADDYISSSANFEYDYSKMVYYKGQVNGLEGTTAADLLEKGSASYTALSAFNDLMFAYSTDTGCLNTYLGYSIAAKGYSTTYVAEFEYAAQEALQDALTNGYPGRVYVVLTDYGWHVIYVSMVLKAGNVYENGFVYGERNTEGTFSYYFYQTLKSQVADSYTSDIQNRVIELLNNDSNVKTYPSRYADLASISA</sequence>
<reference evidence="2" key="2">
    <citation type="submission" date="2021-04" db="EMBL/GenBank/DDBJ databases">
        <authorList>
            <person name="Gilroy R."/>
        </authorList>
    </citation>
    <scope>NUCLEOTIDE SEQUENCE</scope>
    <source>
        <strain evidence="2">CHK187-5294</strain>
    </source>
</reference>
<dbReference type="Proteomes" id="UP000824132">
    <property type="component" value="Unassembled WGS sequence"/>
</dbReference>
<evidence type="ECO:0000256" key="1">
    <source>
        <dbReference type="SAM" id="MobiDB-lite"/>
    </source>
</evidence>
<organism evidence="2 3">
    <name type="scientific">Candidatus Borkfalkia avistercoris</name>
    <dbReference type="NCBI Taxonomy" id="2838504"/>
    <lineage>
        <taxon>Bacteria</taxon>
        <taxon>Bacillati</taxon>
        <taxon>Bacillota</taxon>
        <taxon>Clostridia</taxon>
        <taxon>Christensenellales</taxon>
        <taxon>Christensenellaceae</taxon>
        <taxon>Candidatus Borkfalkia</taxon>
    </lineage>
</organism>
<accession>A0A9D2CYE3</accession>